<dbReference type="InterPro" id="IPR051929">
    <property type="entry name" value="VirAsm_ModProt"/>
</dbReference>
<keyword evidence="1" id="KW-0645">Protease</keyword>
<keyword evidence="5" id="KW-0482">Metalloprotease</keyword>
<organism evidence="7 8">
    <name type="scientific">Effusibacillus consociatus</name>
    <dbReference type="NCBI Taxonomy" id="1117041"/>
    <lineage>
        <taxon>Bacteria</taxon>
        <taxon>Bacillati</taxon>
        <taxon>Bacillota</taxon>
        <taxon>Bacilli</taxon>
        <taxon>Bacillales</taxon>
        <taxon>Alicyclobacillaceae</taxon>
        <taxon>Effusibacillus</taxon>
    </lineage>
</organism>
<evidence type="ECO:0000256" key="3">
    <source>
        <dbReference type="ARBA" id="ARBA00022801"/>
    </source>
</evidence>
<evidence type="ECO:0000256" key="5">
    <source>
        <dbReference type="ARBA" id="ARBA00023049"/>
    </source>
</evidence>
<keyword evidence="4" id="KW-0862">Zinc</keyword>
<evidence type="ECO:0000256" key="1">
    <source>
        <dbReference type="ARBA" id="ARBA00022670"/>
    </source>
</evidence>
<dbReference type="Proteomes" id="UP001596002">
    <property type="component" value="Unassembled WGS sequence"/>
</dbReference>
<evidence type="ECO:0000256" key="2">
    <source>
        <dbReference type="ARBA" id="ARBA00022723"/>
    </source>
</evidence>
<dbReference type="SUPFAM" id="SSF102712">
    <property type="entry name" value="JAB1/MPN domain"/>
    <property type="match status" value="1"/>
</dbReference>
<dbReference type="PANTHER" id="PTHR34858">
    <property type="entry name" value="CYSO-CYSTEINE PEPTIDASE"/>
    <property type="match status" value="1"/>
</dbReference>
<keyword evidence="3" id="KW-0378">Hydrolase</keyword>
<reference evidence="8" key="1">
    <citation type="journal article" date="2019" name="Int. J. Syst. Evol. Microbiol.">
        <title>The Global Catalogue of Microorganisms (GCM) 10K type strain sequencing project: providing services to taxonomists for standard genome sequencing and annotation.</title>
        <authorList>
            <consortium name="The Broad Institute Genomics Platform"/>
            <consortium name="The Broad Institute Genome Sequencing Center for Infectious Disease"/>
            <person name="Wu L."/>
            <person name="Ma J."/>
        </authorList>
    </citation>
    <scope>NUCLEOTIDE SEQUENCE [LARGE SCALE GENOMIC DNA]</scope>
    <source>
        <strain evidence="8">WYCCWR 12678</strain>
    </source>
</reference>
<evidence type="ECO:0000313" key="7">
    <source>
        <dbReference type="EMBL" id="MFC4768447.1"/>
    </source>
</evidence>
<protein>
    <submittedName>
        <fullName evidence="7">Mov34/MPN/PAD-1 family protein</fullName>
    </submittedName>
</protein>
<dbReference type="CDD" id="cd08070">
    <property type="entry name" value="MPN_like"/>
    <property type="match status" value="1"/>
</dbReference>
<comment type="caution">
    <text evidence="7">The sequence shown here is derived from an EMBL/GenBank/DDBJ whole genome shotgun (WGS) entry which is preliminary data.</text>
</comment>
<evidence type="ECO:0000259" key="6">
    <source>
        <dbReference type="Pfam" id="PF14464"/>
    </source>
</evidence>
<keyword evidence="2" id="KW-0479">Metal-binding</keyword>
<sequence>MQIPKNVWEQLIRHFRCELPREGVGVLTGTPAGVHYLKLQNTAQNEAHFRVSPQEWVSLLHALEEGNERLLAIVHSHPSTPAEPSSEDLEGFSYPDAYMLIVSLQHPHAPEAGLYKKTGQRIERCPFEII</sequence>
<dbReference type="Pfam" id="PF14464">
    <property type="entry name" value="Prok-JAB"/>
    <property type="match status" value="1"/>
</dbReference>
<keyword evidence="8" id="KW-1185">Reference proteome</keyword>
<evidence type="ECO:0000313" key="8">
    <source>
        <dbReference type="Proteomes" id="UP001596002"/>
    </source>
</evidence>
<proteinExistence type="predicted"/>
<dbReference type="RefSeq" id="WP_380026399.1">
    <property type="nucleotide sequence ID" value="NZ_JBHSHC010000105.1"/>
</dbReference>
<evidence type="ECO:0000256" key="4">
    <source>
        <dbReference type="ARBA" id="ARBA00022833"/>
    </source>
</evidence>
<dbReference type="EMBL" id="JBHSHC010000105">
    <property type="protein sequence ID" value="MFC4768447.1"/>
    <property type="molecule type" value="Genomic_DNA"/>
</dbReference>
<dbReference type="PANTHER" id="PTHR34858:SF1">
    <property type="entry name" value="CYSO-CYSTEINE PEPTIDASE"/>
    <property type="match status" value="1"/>
</dbReference>
<dbReference type="Gene3D" id="3.40.140.10">
    <property type="entry name" value="Cytidine Deaminase, domain 2"/>
    <property type="match status" value="1"/>
</dbReference>
<gene>
    <name evidence="7" type="ORF">ACFO8Q_13950</name>
</gene>
<dbReference type="InterPro" id="IPR028090">
    <property type="entry name" value="JAB_dom_prok"/>
</dbReference>
<name>A0ABV9Q742_9BACL</name>
<feature type="domain" description="JAB" evidence="6">
    <location>
        <begin position="4"/>
        <end position="104"/>
    </location>
</feature>
<accession>A0ABV9Q742</accession>